<evidence type="ECO:0000256" key="2">
    <source>
        <dbReference type="HAMAP-Rule" id="MF_02087"/>
    </source>
</evidence>
<dbReference type="RefSeq" id="WP_072149974.1">
    <property type="nucleotide sequence ID" value="NZ_CZVU01000015.1"/>
</dbReference>
<dbReference type="HAMAP" id="MF_02087">
    <property type="entry name" value="PLP_homeostasis"/>
    <property type="match status" value="1"/>
</dbReference>
<name>A0A656D3J3_KRYT1</name>
<dbReference type="PIRSF" id="PIRSF004848">
    <property type="entry name" value="YBL036c_PLPDEIII"/>
    <property type="match status" value="1"/>
</dbReference>
<evidence type="ECO:0000256" key="4">
    <source>
        <dbReference type="RuleBase" id="RU004514"/>
    </source>
</evidence>
<sequence>MIAENISEIKKRIWEVCKKVGRNPEEITIVAVTKTVPVDKIKEAINAGIYDIGENKVQELLEKRNSIENVRWHFVGHLQTNKVKYIVDFVYLIHSVDSLKLALEIEKRAKKINRIIDILIEVNTSGEKTKYGVKPEEAIELVRQISERCEFVRIKGLMTVAAYLPNPEDVRPMFRLLKQLKEEIEKFNFKNVEMKHLSMGMSNDYLIAIEEGATIVRIGTAIFGPRNQKVK</sequence>
<proteinExistence type="inferred from homology"/>
<keyword evidence="7" id="KW-1185">Reference proteome</keyword>
<comment type="similarity">
    <text evidence="2 4">Belongs to the pyridoxal phosphate-binding protein YggS/PROSC family.</text>
</comment>
<dbReference type="InterPro" id="IPR011078">
    <property type="entry name" value="PyrdxlP_homeostasis"/>
</dbReference>
<organism evidence="6 7">
    <name type="scientific">Kryptobacter tengchongensis</name>
    <dbReference type="NCBI Taxonomy" id="1643429"/>
    <lineage>
        <taxon>Bacteria</taxon>
        <taxon>Pseudomonadati</taxon>
        <taxon>Candidatus Kryptoniota</taxon>
        <taxon>Candidatus Kryptobacter</taxon>
    </lineage>
</organism>
<dbReference type="SUPFAM" id="SSF51419">
    <property type="entry name" value="PLP-binding barrel"/>
    <property type="match status" value="1"/>
</dbReference>
<evidence type="ECO:0000256" key="1">
    <source>
        <dbReference type="ARBA" id="ARBA00022898"/>
    </source>
</evidence>
<dbReference type="NCBIfam" id="TIGR00044">
    <property type="entry name" value="YggS family pyridoxal phosphate-dependent enzyme"/>
    <property type="match status" value="1"/>
</dbReference>
<dbReference type="Proteomes" id="UP000243065">
    <property type="component" value="Unassembled WGS sequence"/>
</dbReference>
<dbReference type="InterPro" id="IPR001608">
    <property type="entry name" value="Ala_racemase_N"/>
</dbReference>
<dbReference type="CDD" id="cd00635">
    <property type="entry name" value="PLPDE_III_YBL036c_like"/>
    <property type="match status" value="1"/>
</dbReference>
<keyword evidence="1 2" id="KW-0663">Pyridoxal phosphate</keyword>
<dbReference type="OrthoDB" id="9804072at2"/>
<dbReference type="FunFam" id="3.20.20.10:FF:000018">
    <property type="entry name" value="Pyridoxal phosphate homeostasis protein"/>
    <property type="match status" value="1"/>
</dbReference>
<gene>
    <name evidence="6" type="ORF">JGI24_00511</name>
</gene>
<accession>A0A656D3J3</accession>
<reference evidence="6 7" key="1">
    <citation type="submission" date="2015-11" db="EMBL/GenBank/DDBJ databases">
        <authorList>
            <person name="Varghese N."/>
        </authorList>
    </citation>
    <scope>NUCLEOTIDE SEQUENCE [LARGE SCALE GENOMIC DNA]</scope>
    <source>
        <strain evidence="6 7">JGI-24</strain>
    </source>
</reference>
<protein>
    <recommendedName>
        <fullName evidence="2">Pyridoxal phosphate homeostasis protein</fullName>
        <shortName evidence="2">PLP homeostasis protein</shortName>
    </recommendedName>
</protein>
<dbReference type="PROSITE" id="PS01211">
    <property type="entry name" value="UPF0001"/>
    <property type="match status" value="1"/>
</dbReference>
<dbReference type="PANTHER" id="PTHR10146:SF14">
    <property type="entry name" value="PYRIDOXAL PHOSPHATE HOMEOSTASIS PROTEIN"/>
    <property type="match status" value="1"/>
</dbReference>
<dbReference type="AlphaFoldDB" id="A0A656D3J3"/>
<evidence type="ECO:0000313" key="6">
    <source>
        <dbReference type="EMBL" id="CUS98833.1"/>
    </source>
</evidence>
<feature type="domain" description="Alanine racemase N-terminal" evidence="5">
    <location>
        <begin position="26"/>
        <end position="225"/>
    </location>
</feature>
<evidence type="ECO:0000256" key="3">
    <source>
        <dbReference type="PIRSR" id="PIRSR004848-1"/>
    </source>
</evidence>
<dbReference type="Pfam" id="PF01168">
    <property type="entry name" value="Ala_racemase_N"/>
    <property type="match status" value="1"/>
</dbReference>
<feature type="modified residue" description="N6-(pyridoxal phosphate)lysine" evidence="2 3">
    <location>
        <position position="34"/>
    </location>
</feature>
<comment type="cofactor">
    <cofactor evidence="3">
        <name>pyridoxal 5'-phosphate</name>
        <dbReference type="ChEBI" id="CHEBI:597326"/>
    </cofactor>
</comment>
<dbReference type="GO" id="GO:0030170">
    <property type="term" value="F:pyridoxal phosphate binding"/>
    <property type="evidence" value="ECO:0007669"/>
    <property type="project" value="UniProtKB-UniRule"/>
</dbReference>
<dbReference type="InterPro" id="IPR029066">
    <property type="entry name" value="PLP-binding_barrel"/>
</dbReference>
<dbReference type="PANTHER" id="PTHR10146">
    <property type="entry name" value="PROLINE SYNTHETASE CO-TRANSCRIBED BACTERIAL HOMOLOG PROTEIN"/>
    <property type="match status" value="1"/>
</dbReference>
<evidence type="ECO:0000313" key="7">
    <source>
        <dbReference type="Proteomes" id="UP000243065"/>
    </source>
</evidence>
<dbReference type="Gene3D" id="3.20.20.10">
    <property type="entry name" value="Alanine racemase"/>
    <property type="match status" value="1"/>
</dbReference>
<evidence type="ECO:0000259" key="5">
    <source>
        <dbReference type="Pfam" id="PF01168"/>
    </source>
</evidence>
<comment type="function">
    <text evidence="2">Pyridoxal 5'-phosphate (PLP)-binding protein, which is involved in PLP homeostasis.</text>
</comment>
<dbReference type="EMBL" id="CZVU01000015">
    <property type="protein sequence ID" value="CUS98833.1"/>
    <property type="molecule type" value="Genomic_DNA"/>
</dbReference>